<comment type="similarity">
    <text evidence="3">Belongs to the gas vesicle GvpK family.</text>
</comment>
<accession>A0A0E3Q6S8</accession>
<dbReference type="GO" id="GO:0031412">
    <property type="term" value="P:gas vesicle organization"/>
    <property type="evidence" value="ECO:0007669"/>
    <property type="project" value="InterPro"/>
</dbReference>
<dbReference type="HOGENOM" id="CLU_155015_0_0_2"/>
<dbReference type="Pfam" id="PF05121">
    <property type="entry name" value="GvpK"/>
    <property type="match status" value="1"/>
</dbReference>
<keyword evidence="1" id="KW-0304">Gas vesicle</keyword>
<dbReference type="PANTHER" id="PTHR40137">
    <property type="entry name" value="PROTEIN GVPK 1"/>
    <property type="match status" value="1"/>
</dbReference>
<dbReference type="PATRIC" id="fig|1434123.4.peg.3761"/>
<protein>
    <submittedName>
        <fullName evidence="5">Gas vesicle protein GvpK</fullName>
    </submittedName>
</protein>
<proteinExistence type="inferred from homology"/>
<evidence type="ECO:0000256" key="2">
    <source>
        <dbReference type="ARBA" id="ARBA00035108"/>
    </source>
</evidence>
<dbReference type="EMBL" id="CP009520">
    <property type="protein sequence ID" value="AKB45327.1"/>
    <property type="molecule type" value="Genomic_DNA"/>
</dbReference>
<evidence type="ECO:0000256" key="1">
    <source>
        <dbReference type="ARBA" id="ARBA00022987"/>
    </source>
</evidence>
<feature type="coiled-coil region" evidence="4">
    <location>
        <begin position="25"/>
        <end position="67"/>
    </location>
</feature>
<evidence type="ECO:0000256" key="3">
    <source>
        <dbReference type="ARBA" id="ARBA00035659"/>
    </source>
</evidence>
<keyword evidence="4" id="KW-0175">Coiled coil</keyword>
<dbReference type="STRING" id="1434123.MSVAZ_3058"/>
<keyword evidence="6" id="KW-1185">Reference proteome</keyword>
<dbReference type="Proteomes" id="UP000033096">
    <property type="component" value="Chromosome"/>
</dbReference>
<dbReference type="PANTHER" id="PTHR40137:SF2">
    <property type="entry name" value="PROTEIN GVPK 1"/>
    <property type="match status" value="1"/>
</dbReference>
<dbReference type="InterPro" id="IPR007805">
    <property type="entry name" value="GvpK"/>
</dbReference>
<dbReference type="RefSeq" id="WP_048122659.1">
    <property type="nucleotide sequence ID" value="NZ_CP009520.1"/>
</dbReference>
<organism evidence="5 6">
    <name type="scientific">Methanosarcina vacuolata Z-761</name>
    <dbReference type="NCBI Taxonomy" id="1434123"/>
    <lineage>
        <taxon>Archaea</taxon>
        <taxon>Methanobacteriati</taxon>
        <taxon>Methanobacteriota</taxon>
        <taxon>Stenosarchaea group</taxon>
        <taxon>Methanomicrobia</taxon>
        <taxon>Methanosarcinales</taxon>
        <taxon>Methanosarcinaceae</taxon>
        <taxon>Methanosarcina</taxon>
    </lineage>
</organism>
<sequence>MTITIDEDNLKKGLLGLVVALVEIIQDLLEKQALLRIENESLSDEEIERLGAALSDLHEALERIKEDNALENCVASVREGLDQVVDDVVDKFLNPRWWAEEVKNGELRDDEHTLPILDSQYSH</sequence>
<gene>
    <name evidence="5" type="ORF">MSVAZ_3058</name>
</gene>
<name>A0A0E3Q6S8_9EURY</name>
<evidence type="ECO:0000256" key="4">
    <source>
        <dbReference type="SAM" id="Coils"/>
    </source>
</evidence>
<reference evidence="5 6" key="1">
    <citation type="submission" date="2014-07" db="EMBL/GenBank/DDBJ databases">
        <title>Methanogenic archaea and the global carbon cycle.</title>
        <authorList>
            <person name="Henriksen J.R."/>
            <person name="Luke J."/>
            <person name="Reinhart S."/>
            <person name="Benedict M.N."/>
            <person name="Youngblut N.D."/>
            <person name="Metcalf M.E."/>
            <person name="Whitaker R.J."/>
            <person name="Metcalf W.W."/>
        </authorList>
    </citation>
    <scope>NUCLEOTIDE SEQUENCE [LARGE SCALE GENOMIC DNA]</scope>
    <source>
        <strain evidence="5 6">Z-761</strain>
    </source>
</reference>
<dbReference type="KEGG" id="mvc:MSVAZ_3058"/>
<dbReference type="AlphaFoldDB" id="A0A0E3Q6S8"/>
<dbReference type="GeneID" id="24811587"/>
<dbReference type="GO" id="GO:0031411">
    <property type="term" value="C:gas vesicle"/>
    <property type="evidence" value="ECO:0007669"/>
    <property type="project" value="UniProtKB-SubCell"/>
</dbReference>
<evidence type="ECO:0000313" key="6">
    <source>
        <dbReference type="Proteomes" id="UP000033096"/>
    </source>
</evidence>
<comment type="subcellular location">
    <subcellularLocation>
        <location evidence="2">Gas vesicle</location>
    </subcellularLocation>
</comment>
<evidence type="ECO:0000313" key="5">
    <source>
        <dbReference type="EMBL" id="AKB45327.1"/>
    </source>
</evidence>